<feature type="region of interest" description="Disordered" evidence="1">
    <location>
        <begin position="151"/>
        <end position="265"/>
    </location>
</feature>
<feature type="compositionally biased region" description="Low complexity" evidence="1">
    <location>
        <begin position="190"/>
        <end position="200"/>
    </location>
</feature>
<evidence type="ECO:0000256" key="1">
    <source>
        <dbReference type="SAM" id="MobiDB-lite"/>
    </source>
</evidence>
<dbReference type="AlphaFoldDB" id="A0A2M8LPM8"/>
<accession>A0A2M8LPM8</accession>
<feature type="compositionally biased region" description="Low complexity" evidence="1">
    <location>
        <begin position="212"/>
        <end position="231"/>
    </location>
</feature>
<organism evidence="2 3">
    <name type="scientific">Streptomyces carminius</name>
    <dbReference type="NCBI Taxonomy" id="2665496"/>
    <lineage>
        <taxon>Bacteria</taxon>
        <taxon>Bacillati</taxon>
        <taxon>Actinomycetota</taxon>
        <taxon>Actinomycetes</taxon>
        <taxon>Kitasatosporales</taxon>
        <taxon>Streptomycetaceae</taxon>
        <taxon>Streptomyces</taxon>
    </lineage>
</organism>
<evidence type="ECO:0000313" key="3">
    <source>
        <dbReference type="Proteomes" id="UP000230407"/>
    </source>
</evidence>
<comment type="caution">
    <text evidence="2">The sequence shown here is derived from an EMBL/GenBank/DDBJ whole genome shotgun (WGS) entry which is preliminary data.</text>
</comment>
<protein>
    <recommendedName>
        <fullName evidence="4">UL36 very large tegument protein</fullName>
    </recommendedName>
</protein>
<dbReference type="Proteomes" id="UP000230407">
    <property type="component" value="Unassembled WGS sequence"/>
</dbReference>
<evidence type="ECO:0000313" key="2">
    <source>
        <dbReference type="EMBL" id="PJE93924.1"/>
    </source>
</evidence>
<feature type="compositionally biased region" description="Pro residues" evidence="1">
    <location>
        <begin position="168"/>
        <end position="189"/>
    </location>
</feature>
<feature type="compositionally biased region" description="Basic and acidic residues" evidence="1">
    <location>
        <begin position="156"/>
        <end position="167"/>
    </location>
</feature>
<evidence type="ECO:0008006" key="4">
    <source>
        <dbReference type="Google" id="ProtNLM"/>
    </source>
</evidence>
<name>A0A2M8LPM8_9ACTN</name>
<sequence>MGELAGALDPEAGWYGVFGRRDPDGLAACLAGHRTPPWDVVASLLDDFATYHGPRRAGPRAARLRALHRAAVLARDRAAGDPGELRERLAALRHERWRAVRREQALARAQAAGGHPAGTGRPAADLAWARDDRARATARCQELSDRLAALEAAPEPAREPGSGREPVHPAPEPVTPEPGAPAAEPPSVPLVPSVPSAPSEPVRPRLRGARFAGLEAASPEESPEEPAAVLPPVAPPAPARPRGARFAGARDDADAHREERAETAAREARIRRECDEIVARLAGLRALGRTGEEHIALCEAAHRPAGLLPVLAGRLEDTGRAADVATVLWEVAALPPARLAAAADALTAAGRQEECLRTLRQSAARPAGEVAATALALAAAGRRTEALELLSALVRARRPEEAAEVVSGDPAVLTPLLLAAAARVSDRRRRDVEGLLARGYPAGS</sequence>
<gene>
    <name evidence="2" type="ORF">CUT44_31515</name>
</gene>
<keyword evidence="3" id="KW-1185">Reference proteome</keyword>
<proteinExistence type="predicted"/>
<reference evidence="2 3" key="1">
    <citation type="submission" date="2017-11" db="EMBL/GenBank/DDBJ databases">
        <title>Streptomyces carmine sp. nov., a novel actinomycete isolated from Sophora alopecuroides in Xinjiang, China.</title>
        <authorList>
            <person name="Wang Y."/>
            <person name="Luo X."/>
            <person name="Wan C."/>
            <person name="Zhang L."/>
        </authorList>
    </citation>
    <scope>NUCLEOTIDE SEQUENCE [LARGE SCALE GENOMIC DNA]</scope>
    <source>
        <strain evidence="2 3">TRM SA0054</strain>
    </source>
</reference>
<dbReference type="EMBL" id="PGGW01000071">
    <property type="protein sequence ID" value="PJE93924.1"/>
    <property type="molecule type" value="Genomic_DNA"/>
</dbReference>
<feature type="compositionally biased region" description="Basic and acidic residues" evidence="1">
    <location>
        <begin position="248"/>
        <end position="265"/>
    </location>
</feature>